<dbReference type="AlphaFoldDB" id="A0A086XQM2"/>
<dbReference type="EMBL" id="JFZB01000054">
    <property type="protein sequence ID" value="KFI24322.1"/>
    <property type="molecule type" value="Genomic_DNA"/>
</dbReference>
<dbReference type="InterPro" id="IPR053802">
    <property type="entry name" value="DUF6950"/>
</dbReference>
<protein>
    <recommendedName>
        <fullName evidence="1">DUF6950 domain-containing protein</fullName>
    </recommendedName>
</protein>
<reference evidence="2 3" key="1">
    <citation type="submission" date="2014-03" db="EMBL/GenBank/DDBJ databases">
        <title>Genome of Paenirhodobacter enshiensis DW2-9.</title>
        <authorList>
            <person name="Wang D."/>
            <person name="Wang G."/>
        </authorList>
    </citation>
    <scope>NUCLEOTIDE SEQUENCE [LARGE SCALE GENOMIC DNA]</scope>
    <source>
        <strain evidence="2 3">DW2-9</strain>
    </source>
</reference>
<gene>
    <name evidence="2" type="ORF">CG50_10760</name>
</gene>
<proteinExistence type="predicted"/>
<name>A0A086XQM2_9RHOB</name>
<evidence type="ECO:0000259" key="1">
    <source>
        <dbReference type="Pfam" id="PF22262"/>
    </source>
</evidence>
<comment type="caution">
    <text evidence="2">The sequence shown here is derived from an EMBL/GenBank/DDBJ whole genome shotgun (WGS) entry which is preliminary data.</text>
</comment>
<dbReference type="RefSeq" id="WP_036640194.1">
    <property type="nucleotide sequence ID" value="NZ_JFZB01000054.1"/>
</dbReference>
<keyword evidence="3" id="KW-1185">Reference proteome</keyword>
<feature type="domain" description="DUF6950" evidence="1">
    <location>
        <begin position="6"/>
        <end position="142"/>
    </location>
</feature>
<dbReference type="OrthoDB" id="6586924at2"/>
<evidence type="ECO:0000313" key="3">
    <source>
        <dbReference type="Proteomes" id="UP000028824"/>
    </source>
</evidence>
<accession>A0A086XQM2</accession>
<sequence>MVQEMKRLPDWRARLAAEMDRQRRLSFSWGEQDCALGLAGGAVLAMTGVDLTADWRGRYGTAGEAAEALHAAGFQSLSDAVAEVLPERTNLLSAAVGDIGVIRSDGILGEALCIVDVSGLIVMTEHGHGRRARGDMIRAFRVG</sequence>
<organism evidence="2 3">
    <name type="scientific">Paenirhodobacter enshiensis</name>
    <dbReference type="NCBI Taxonomy" id="1105367"/>
    <lineage>
        <taxon>Bacteria</taxon>
        <taxon>Pseudomonadati</taxon>
        <taxon>Pseudomonadota</taxon>
        <taxon>Alphaproteobacteria</taxon>
        <taxon>Rhodobacterales</taxon>
        <taxon>Rhodobacter group</taxon>
        <taxon>Paenirhodobacter</taxon>
    </lineage>
</organism>
<dbReference type="eggNOG" id="ENOG5032Y13">
    <property type="taxonomic scope" value="Bacteria"/>
</dbReference>
<dbReference type="Pfam" id="PF22262">
    <property type="entry name" value="DUF6950"/>
    <property type="match status" value="1"/>
</dbReference>
<dbReference type="Proteomes" id="UP000028824">
    <property type="component" value="Unassembled WGS sequence"/>
</dbReference>
<evidence type="ECO:0000313" key="2">
    <source>
        <dbReference type="EMBL" id="KFI24322.1"/>
    </source>
</evidence>